<evidence type="ECO:0000256" key="5">
    <source>
        <dbReference type="ARBA" id="ARBA00022723"/>
    </source>
</evidence>
<comment type="pathway">
    <text evidence="2">Secondary metabolite biosynthesis.</text>
</comment>
<comment type="similarity">
    <text evidence="3">Belongs to the cytochrome P450 family.</text>
</comment>
<dbReference type="InterPro" id="IPR002401">
    <property type="entry name" value="Cyt_P450_E_grp-I"/>
</dbReference>
<proteinExistence type="inferred from homology"/>
<dbReference type="GO" id="GO:0016705">
    <property type="term" value="F:oxidoreductase activity, acting on paired donors, with incorporation or reduction of molecular oxygen"/>
    <property type="evidence" value="ECO:0007669"/>
    <property type="project" value="InterPro"/>
</dbReference>
<dbReference type="PANTHER" id="PTHR46300:SF5">
    <property type="entry name" value="CYTOCHROME P450"/>
    <property type="match status" value="1"/>
</dbReference>
<keyword evidence="11" id="KW-1185">Reference proteome</keyword>
<comment type="cofactor">
    <cofactor evidence="1 9">
        <name>heme</name>
        <dbReference type="ChEBI" id="CHEBI:30413"/>
    </cofactor>
</comment>
<keyword evidence="5 9" id="KW-0479">Metal-binding</keyword>
<dbReference type="GO" id="GO:0020037">
    <property type="term" value="F:heme binding"/>
    <property type="evidence" value="ECO:0007669"/>
    <property type="project" value="InterPro"/>
</dbReference>
<reference evidence="10" key="1">
    <citation type="submission" date="2023-03" db="EMBL/GenBank/DDBJ databases">
        <title>Massive genome expansion in bonnet fungi (Mycena s.s.) driven by repeated elements and novel gene families across ecological guilds.</title>
        <authorList>
            <consortium name="Lawrence Berkeley National Laboratory"/>
            <person name="Harder C.B."/>
            <person name="Miyauchi S."/>
            <person name="Viragh M."/>
            <person name="Kuo A."/>
            <person name="Thoen E."/>
            <person name="Andreopoulos B."/>
            <person name="Lu D."/>
            <person name="Skrede I."/>
            <person name="Drula E."/>
            <person name="Henrissat B."/>
            <person name="Morin E."/>
            <person name="Kohler A."/>
            <person name="Barry K."/>
            <person name="LaButti K."/>
            <person name="Morin E."/>
            <person name="Salamov A."/>
            <person name="Lipzen A."/>
            <person name="Mereny Z."/>
            <person name="Hegedus B."/>
            <person name="Baldrian P."/>
            <person name="Stursova M."/>
            <person name="Weitz H."/>
            <person name="Taylor A."/>
            <person name="Grigoriev I.V."/>
            <person name="Nagy L.G."/>
            <person name="Martin F."/>
            <person name="Kauserud H."/>
        </authorList>
    </citation>
    <scope>NUCLEOTIDE SEQUENCE</scope>
    <source>
        <strain evidence="10">9144</strain>
    </source>
</reference>
<evidence type="ECO:0000256" key="6">
    <source>
        <dbReference type="ARBA" id="ARBA00023002"/>
    </source>
</evidence>
<dbReference type="CDD" id="cd11065">
    <property type="entry name" value="CYP64-like"/>
    <property type="match status" value="1"/>
</dbReference>
<dbReference type="EMBL" id="JARJCW010000038">
    <property type="protein sequence ID" value="KAJ7206760.1"/>
    <property type="molecule type" value="Genomic_DNA"/>
</dbReference>
<dbReference type="InterPro" id="IPR036396">
    <property type="entry name" value="Cyt_P450_sf"/>
</dbReference>
<dbReference type="AlphaFoldDB" id="A0AAD6YB29"/>
<dbReference type="PRINTS" id="PR00463">
    <property type="entry name" value="EP450I"/>
</dbReference>
<dbReference type="SUPFAM" id="SSF48264">
    <property type="entry name" value="Cytochrome P450"/>
    <property type="match status" value="1"/>
</dbReference>
<keyword evidence="8" id="KW-0503">Monooxygenase</keyword>
<evidence type="ECO:0000256" key="3">
    <source>
        <dbReference type="ARBA" id="ARBA00010617"/>
    </source>
</evidence>
<evidence type="ECO:0000313" key="11">
    <source>
        <dbReference type="Proteomes" id="UP001219525"/>
    </source>
</evidence>
<evidence type="ECO:0000256" key="4">
    <source>
        <dbReference type="ARBA" id="ARBA00022617"/>
    </source>
</evidence>
<evidence type="ECO:0000256" key="8">
    <source>
        <dbReference type="ARBA" id="ARBA00023033"/>
    </source>
</evidence>
<evidence type="ECO:0000256" key="2">
    <source>
        <dbReference type="ARBA" id="ARBA00005179"/>
    </source>
</evidence>
<keyword evidence="7 9" id="KW-0408">Iron</keyword>
<dbReference type="InterPro" id="IPR050364">
    <property type="entry name" value="Cytochrome_P450_fung"/>
</dbReference>
<dbReference type="Pfam" id="PF00067">
    <property type="entry name" value="p450"/>
    <property type="match status" value="1"/>
</dbReference>
<gene>
    <name evidence="10" type="ORF">GGX14DRAFT_366949</name>
</gene>
<protein>
    <submittedName>
        <fullName evidence="10">Cytochrome P450</fullName>
    </submittedName>
</protein>
<dbReference type="InterPro" id="IPR001128">
    <property type="entry name" value="Cyt_P450"/>
</dbReference>
<evidence type="ECO:0000313" key="10">
    <source>
        <dbReference type="EMBL" id="KAJ7206760.1"/>
    </source>
</evidence>
<keyword evidence="4 9" id="KW-0349">Heme</keyword>
<dbReference type="GO" id="GO:0004497">
    <property type="term" value="F:monooxygenase activity"/>
    <property type="evidence" value="ECO:0007669"/>
    <property type="project" value="UniProtKB-KW"/>
</dbReference>
<evidence type="ECO:0000256" key="9">
    <source>
        <dbReference type="PIRSR" id="PIRSR602401-1"/>
    </source>
</evidence>
<dbReference type="PANTHER" id="PTHR46300">
    <property type="entry name" value="P450, PUTATIVE (EUROFUNG)-RELATED-RELATED"/>
    <property type="match status" value="1"/>
</dbReference>
<keyword evidence="6" id="KW-0560">Oxidoreductase</keyword>
<feature type="binding site" description="axial binding residue" evidence="9">
    <location>
        <position position="427"/>
    </location>
    <ligand>
        <name>heme</name>
        <dbReference type="ChEBI" id="CHEBI:30413"/>
    </ligand>
    <ligandPart>
        <name>Fe</name>
        <dbReference type="ChEBI" id="CHEBI:18248"/>
    </ligandPart>
</feature>
<sequence length="526" mass="59233">MSVILYCFLPFAGALVVLGFWRQRRRASILPPGPPGDPLIGHLLRMPSKDSALVFHEWSKTYGPVMHLKVLGRSMIILDSYEAAVDLLDKRGIIYSDRPTFTLYELLGWHPTLTFLRYGKKFNIHRQMHQSFLSRHKIEGFKPMQTQEARTLVKNLLESTPERYEKSISRFATGVLTQIVAGHRITSDDDPYLHMSRMTFEAMAKTGPPGNSPLDFFPLLQYFPPWFPGASHVAVVRTWNPTMRELHEFPLRTTGAAMPSFILEQLEEMVEGADEEDLKGSAATMFGAGEITTWGTLSTFILAMILHPECQAKAQKEIDSVVGGARLPEFGDREDLPFVDGILQETFRWNPGLQLGVPHRVMEDDMYQGMLIPKGSLVFTNVRGMSLDENMYSNPTSFDPQRYLPTPVGRSEPNFSNMSFGFGRRICTGELVANNSLWIAIASILATCKITNAVDETGKIIVPENTLTDGLVRQVICICTTLKPNYTCLKAIQRTSDVLSLHGLPVPKRSLWKQLVEFRVFHSSSF</sequence>
<accession>A0AAD6YB29</accession>
<dbReference type="Gene3D" id="1.10.630.10">
    <property type="entry name" value="Cytochrome P450"/>
    <property type="match status" value="1"/>
</dbReference>
<dbReference type="GO" id="GO:0005506">
    <property type="term" value="F:iron ion binding"/>
    <property type="evidence" value="ECO:0007669"/>
    <property type="project" value="InterPro"/>
</dbReference>
<comment type="caution">
    <text evidence="10">The sequence shown here is derived from an EMBL/GenBank/DDBJ whole genome shotgun (WGS) entry which is preliminary data.</text>
</comment>
<evidence type="ECO:0000256" key="7">
    <source>
        <dbReference type="ARBA" id="ARBA00023004"/>
    </source>
</evidence>
<organism evidence="10 11">
    <name type="scientific">Mycena pura</name>
    <dbReference type="NCBI Taxonomy" id="153505"/>
    <lineage>
        <taxon>Eukaryota</taxon>
        <taxon>Fungi</taxon>
        <taxon>Dikarya</taxon>
        <taxon>Basidiomycota</taxon>
        <taxon>Agaricomycotina</taxon>
        <taxon>Agaricomycetes</taxon>
        <taxon>Agaricomycetidae</taxon>
        <taxon>Agaricales</taxon>
        <taxon>Marasmiineae</taxon>
        <taxon>Mycenaceae</taxon>
        <taxon>Mycena</taxon>
    </lineage>
</organism>
<dbReference type="Proteomes" id="UP001219525">
    <property type="component" value="Unassembled WGS sequence"/>
</dbReference>
<evidence type="ECO:0000256" key="1">
    <source>
        <dbReference type="ARBA" id="ARBA00001971"/>
    </source>
</evidence>
<name>A0AAD6YB29_9AGAR</name>